<keyword evidence="3" id="KW-1185">Reference proteome</keyword>
<feature type="transmembrane region" description="Helical" evidence="1">
    <location>
        <begin position="63"/>
        <end position="84"/>
    </location>
</feature>
<dbReference type="Proteomes" id="UP000199586">
    <property type="component" value="Unassembled WGS sequence"/>
</dbReference>
<reference evidence="2 3" key="1">
    <citation type="submission" date="2016-10" db="EMBL/GenBank/DDBJ databases">
        <authorList>
            <person name="de Groot N.N."/>
        </authorList>
    </citation>
    <scope>NUCLEOTIDE SEQUENCE [LARGE SCALE GENOMIC DNA]</scope>
    <source>
        <strain evidence="2 3">CGMCC 1.9113</strain>
    </source>
</reference>
<accession>A0A1I5RQN0</accession>
<dbReference type="InterPro" id="IPR021762">
    <property type="entry name" value="DUF3325"/>
</dbReference>
<evidence type="ECO:0000313" key="3">
    <source>
        <dbReference type="Proteomes" id="UP000199586"/>
    </source>
</evidence>
<gene>
    <name evidence="2" type="ORF">SAMN04488241_10452</name>
</gene>
<evidence type="ECO:0000256" key="1">
    <source>
        <dbReference type="SAM" id="Phobius"/>
    </source>
</evidence>
<evidence type="ECO:0008006" key="4">
    <source>
        <dbReference type="Google" id="ProtNLM"/>
    </source>
</evidence>
<dbReference type="Pfam" id="PF11804">
    <property type="entry name" value="DUF3325"/>
    <property type="match status" value="1"/>
</dbReference>
<name>A0A1I5RQN0_9SPHN</name>
<sequence length="88" mass="9231">MSAVLLAALAFLLLGLATDAHHRRRFGTLPGADRRRWLRIASWVAMVASAVPAIAAQGAVFGPVLWSGAVMAGAAIAFLALNLLPARR</sequence>
<evidence type="ECO:0000313" key="2">
    <source>
        <dbReference type="EMBL" id="SFP60864.1"/>
    </source>
</evidence>
<keyword evidence="1" id="KW-0812">Transmembrane</keyword>
<organism evidence="2 3">
    <name type="scientific">Sphingomonas rubra</name>
    <dbReference type="NCBI Taxonomy" id="634430"/>
    <lineage>
        <taxon>Bacteria</taxon>
        <taxon>Pseudomonadati</taxon>
        <taxon>Pseudomonadota</taxon>
        <taxon>Alphaproteobacteria</taxon>
        <taxon>Sphingomonadales</taxon>
        <taxon>Sphingomonadaceae</taxon>
        <taxon>Sphingomonas</taxon>
    </lineage>
</organism>
<keyword evidence="1" id="KW-1133">Transmembrane helix</keyword>
<proteinExistence type="predicted"/>
<dbReference type="AlphaFoldDB" id="A0A1I5RQN0"/>
<feature type="transmembrane region" description="Helical" evidence="1">
    <location>
        <begin position="36"/>
        <end position="56"/>
    </location>
</feature>
<keyword evidence="1" id="KW-0472">Membrane</keyword>
<dbReference type="RefSeq" id="WP_093332520.1">
    <property type="nucleotide sequence ID" value="NZ_FOXP01000004.1"/>
</dbReference>
<protein>
    <recommendedName>
        <fullName evidence="4">DUF3325 domain-containing protein</fullName>
    </recommendedName>
</protein>
<dbReference type="STRING" id="634430.SAMN04488241_10452"/>
<dbReference type="EMBL" id="FOXP01000004">
    <property type="protein sequence ID" value="SFP60864.1"/>
    <property type="molecule type" value="Genomic_DNA"/>
</dbReference>